<sequence length="152" mass="18128">MWFKRKKGGNNRKKKPNVETKPVTIEEMRSAINQYAKQLNPDVSLRTIVKDNHEVDSDVLIEQLNCKPDRPFYMSKETFEIFEEADYPKWIDLCQVACDQYFLETDEEPVTPGDSTRKVNYLKIRNYMKDEPPFQLYLHPQDRMVTHRVPEK</sequence>
<dbReference type="AlphaFoldDB" id="A0A3M7TPH9"/>
<evidence type="ECO:0000256" key="1">
    <source>
        <dbReference type="SAM" id="MobiDB-lite"/>
    </source>
</evidence>
<dbReference type="InterPro" id="IPR025071">
    <property type="entry name" value="DUF3939"/>
</dbReference>
<keyword evidence="3" id="KW-1185">Reference proteome</keyword>
<dbReference type="EMBL" id="RHIB01000003">
    <property type="protein sequence ID" value="RNA67154.1"/>
    <property type="molecule type" value="Genomic_DNA"/>
</dbReference>
<evidence type="ECO:0000313" key="2">
    <source>
        <dbReference type="EMBL" id="RNA67154.1"/>
    </source>
</evidence>
<proteinExistence type="predicted"/>
<dbReference type="RefSeq" id="WP_122901315.1">
    <property type="nucleotide sequence ID" value="NZ_RHIB01000003.1"/>
</dbReference>
<evidence type="ECO:0000313" key="3">
    <source>
        <dbReference type="Proteomes" id="UP000278746"/>
    </source>
</evidence>
<gene>
    <name evidence="2" type="ORF">EBO34_18400</name>
</gene>
<feature type="region of interest" description="Disordered" evidence="1">
    <location>
        <begin position="1"/>
        <end position="20"/>
    </location>
</feature>
<dbReference type="Pfam" id="PF13075">
    <property type="entry name" value="DUF3939"/>
    <property type="match status" value="1"/>
</dbReference>
<reference evidence="2 3" key="1">
    <citation type="submission" date="2018-10" db="EMBL/GenBank/DDBJ databases">
        <title>Bacillus Keqinensis sp. nov., a moderately halophilic bacterium isolated from a saline-alkaline lake.</title>
        <authorList>
            <person name="Wang H."/>
        </authorList>
    </citation>
    <scope>NUCLEOTIDE SEQUENCE [LARGE SCALE GENOMIC DNA]</scope>
    <source>
        <strain evidence="2 3">KQ-3</strain>
    </source>
</reference>
<accession>A0A3M7TPH9</accession>
<name>A0A3M7TPH9_9BACI</name>
<comment type="caution">
    <text evidence="2">The sequence shown here is derived from an EMBL/GenBank/DDBJ whole genome shotgun (WGS) entry which is preliminary data.</text>
</comment>
<feature type="compositionally biased region" description="Basic residues" evidence="1">
    <location>
        <begin position="1"/>
        <end position="15"/>
    </location>
</feature>
<dbReference type="Proteomes" id="UP000278746">
    <property type="component" value="Unassembled WGS sequence"/>
</dbReference>
<dbReference type="OrthoDB" id="2352834at2"/>
<organism evidence="2 3">
    <name type="scientific">Alteribacter keqinensis</name>
    <dbReference type="NCBI Taxonomy" id="2483800"/>
    <lineage>
        <taxon>Bacteria</taxon>
        <taxon>Bacillati</taxon>
        <taxon>Bacillota</taxon>
        <taxon>Bacilli</taxon>
        <taxon>Bacillales</taxon>
        <taxon>Bacillaceae</taxon>
        <taxon>Alteribacter</taxon>
    </lineage>
</organism>
<protein>
    <submittedName>
        <fullName evidence="2">DUF3939 domain-containing protein</fullName>
    </submittedName>
</protein>